<dbReference type="EMBL" id="VJXR01000139">
    <property type="protein sequence ID" value="TRW42799.1"/>
    <property type="molecule type" value="Genomic_DNA"/>
</dbReference>
<comment type="caution">
    <text evidence="4">The sequence shown here is derived from an EMBL/GenBank/DDBJ whole genome shotgun (WGS) entry which is preliminary data.</text>
</comment>
<dbReference type="Proteomes" id="UP000318693">
    <property type="component" value="Unassembled WGS sequence"/>
</dbReference>
<dbReference type="InterPro" id="IPR009057">
    <property type="entry name" value="Homeodomain-like_sf"/>
</dbReference>
<evidence type="ECO:0000313" key="5">
    <source>
        <dbReference type="Proteomes" id="UP000318693"/>
    </source>
</evidence>
<evidence type="ECO:0000313" key="4">
    <source>
        <dbReference type="EMBL" id="TRW42799.1"/>
    </source>
</evidence>
<feature type="domain" description="HTH tetR-type" evidence="3">
    <location>
        <begin position="13"/>
        <end position="73"/>
    </location>
</feature>
<evidence type="ECO:0000256" key="2">
    <source>
        <dbReference type="PROSITE-ProRule" id="PRU00335"/>
    </source>
</evidence>
<dbReference type="PROSITE" id="PS50977">
    <property type="entry name" value="HTH_TETR_2"/>
    <property type="match status" value="1"/>
</dbReference>
<dbReference type="SUPFAM" id="SSF46689">
    <property type="entry name" value="Homeodomain-like"/>
    <property type="match status" value="1"/>
</dbReference>
<evidence type="ECO:0000259" key="3">
    <source>
        <dbReference type="PROSITE" id="PS50977"/>
    </source>
</evidence>
<sequence>MTSDQGRVDPRTRRTLVALRQALGVLLETTPLSQVSVSELCRVAGIHRTTFYKHFDSVGELATSVVEDLGRRIVAPVRGAAELTYRTWLTAVLMHIAERRALYHRLLSMEGGDPALVRAVTWQVARRTERFLRDADAVPAASLPLMSRVLGYGSYALVERIMETEGPVDVEGMIEEFLAGMPADVADRLVPEPSTV</sequence>
<dbReference type="AlphaFoldDB" id="A0A552WJD5"/>
<feature type="DNA-binding region" description="H-T-H motif" evidence="2">
    <location>
        <begin position="36"/>
        <end position="55"/>
    </location>
</feature>
<protein>
    <submittedName>
        <fullName evidence="4">TetR/AcrR family transcriptional regulator</fullName>
    </submittedName>
</protein>
<organism evidence="4 5">
    <name type="scientific">Georgenia yuyongxinii</name>
    <dbReference type="NCBI Taxonomy" id="2589797"/>
    <lineage>
        <taxon>Bacteria</taxon>
        <taxon>Bacillati</taxon>
        <taxon>Actinomycetota</taxon>
        <taxon>Actinomycetes</taxon>
        <taxon>Micrococcales</taxon>
        <taxon>Bogoriellaceae</taxon>
        <taxon>Georgenia</taxon>
    </lineage>
</organism>
<name>A0A552WJD5_9MICO</name>
<dbReference type="Gene3D" id="1.10.357.10">
    <property type="entry name" value="Tetracycline Repressor, domain 2"/>
    <property type="match status" value="1"/>
</dbReference>
<reference evidence="4 5" key="1">
    <citation type="submission" date="2019-07" db="EMBL/GenBank/DDBJ databases">
        <title>Georgenia wutianyii sp. nov. and Georgenia *** sp. nov. isolated from plateau pika (Ochotona curzoniae) in the Qinghai-Tibet plateau of China.</title>
        <authorList>
            <person name="Tian Z."/>
        </authorList>
    </citation>
    <scope>NUCLEOTIDE SEQUENCE [LARGE SCALE GENOMIC DNA]</scope>
    <source>
        <strain evidence="4 5">Z446</strain>
    </source>
</reference>
<accession>A0A552WJD5</accession>
<proteinExistence type="predicted"/>
<keyword evidence="1 2" id="KW-0238">DNA-binding</keyword>
<keyword evidence="5" id="KW-1185">Reference proteome</keyword>
<dbReference type="GO" id="GO:0003677">
    <property type="term" value="F:DNA binding"/>
    <property type="evidence" value="ECO:0007669"/>
    <property type="project" value="UniProtKB-UniRule"/>
</dbReference>
<evidence type="ECO:0000256" key="1">
    <source>
        <dbReference type="ARBA" id="ARBA00023125"/>
    </source>
</evidence>
<dbReference type="InterPro" id="IPR001647">
    <property type="entry name" value="HTH_TetR"/>
</dbReference>
<gene>
    <name evidence="4" type="ORF">FJ693_20150</name>
</gene>
<dbReference type="RefSeq" id="WP_143420205.1">
    <property type="nucleotide sequence ID" value="NZ_VJXR01000139.1"/>
</dbReference>